<reference evidence="1 2" key="1">
    <citation type="submission" date="2020-10" db="EMBL/GenBank/DDBJ databases">
        <title>Plant Genome Project.</title>
        <authorList>
            <person name="Zhang R.-G."/>
        </authorList>
    </citation>
    <scope>NUCLEOTIDE SEQUENCE [LARGE SCALE GENOMIC DNA]</scope>
    <source>
        <strain evidence="1">FAFU-HL-1</strain>
        <tissue evidence="1">Leaf</tissue>
    </source>
</reference>
<keyword evidence="2" id="KW-1185">Reference proteome</keyword>
<dbReference type="EMBL" id="JADGMS010000008">
    <property type="protein sequence ID" value="KAF9677347.1"/>
    <property type="molecule type" value="Genomic_DNA"/>
</dbReference>
<organism evidence="1 2">
    <name type="scientific">Salix dunnii</name>
    <dbReference type="NCBI Taxonomy" id="1413687"/>
    <lineage>
        <taxon>Eukaryota</taxon>
        <taxon>Viridiplantae</taxon>
        <taxon>Streptophyta</taxon>
        <taxon>Embryophyta</taxon>
        <taxon>Tracheophyta</taxon>
        <taxon>Spermatophyta</taxon>
        <taxon>Magnoliopsida</taxon>
        <taxon>eudicotyledons</taxon>
        <taxon>Gunneridae</taxon>
        <taxon>Pentapetalae</taxon>
        <taxon>rosids</taxon>
        <taxon>fabids</taxon>
        <taxon>Malpighiales</taxon>
        <taxon>Salicaceae</taxon>
        <taxon>Saliceae</taxon>
        <taxon>Salix</taxon>
    </lineage>
</organism>
<proteinExistence type="predicted"/>
<protein>
    <submittedName>
        <fullName evidence="1">Uncharacterized protein</fullName>
    </submittedName>
</protein>
<gene>
    <name evidence="1" type="ORF">SADUNF_Sadunf08G0098300</name>
</gene>
<name>A0A835MSL4_9ROSI</name>
<accession>A0A835MSL4</accession>
<dbReference type="Proteomes" id="UP000657918">
    <property type="component" value="Chromosome 8"/>
</dbReference>
<comment type="caution">
    <text evidence="1">The sequence shown here is derived from an EMBL/GenBank/DDBJ whole genome shotgun (WGS) entry which is preliminary data.</text>
</comment>
<evidence type="ECO:0000313" key="2">
    <source>
        <dbReference type="Proteomes" id="UP000657918"/>
    </source>
</evidence>
<evidence type="ECO:0000313" key="1">
    <source>
        <dbReference type="EMBL" id="KAF9677347.1"/>
    </source>
</evidence>
<sequence>MCKSASIAMLGASKLSCSPLLSIPGYSRLSPSIHHCRVCPESTDHISIRMMKLGYTNTLEVKMLQLRSEKGNDK</sequence>
<dbReference type="OrthoDB" id="153872at2759"/>
<dbReference type="AlphaFoldDB" id="A0A835MSL4"/>